<evidence type="ECO:0000313" key="1">
    <source>
        <dbReference type="EMBL" id="VFT69579.1"/>
    </source>
</evidence>
<sequence length="114" mass="12364">MYALTIAYTAKKRPPGTLRTAWRKFIVTPLRWSACTAARGCCTVYFGGWFAPYGIDQQFLGYQLLPPSWSRYGEVSFFLGTDDLGRDVLSRLLSGAAPTVGGAFVVTLAATSAA</sequence>
<dbReference type="EMBL" id="CAADJZ010000001">
    <property type="protein sequence ID" value="VFT69579.1"/>
    <property type="molecule type" value="Genomic_DNA"/>
</dbReference>
<evidence type="ECO:0000313" key="2">
    <source>
        <dbReference type="Proteomes" id="UP000358010"/>
    </source>
</evidence>
<gene>
    <name evidence="1" type="primary">sapC_1</name>
    <name evidence="1" type="ORF">NCTC10974_03116</name>
</gene>
<protein>
    <submittedName>
        <fullName evidence="1">Peptide ABC transporter permease</fullName>
    </submittedName>
</protein>
<organism evidence="1 2">
    <name type="scientific">Escherichia coli</name>
    <dbReference type="NCBI Taxonomy" id="562"/>
    <lineage>
        <taxon>Bacteria</taxon>
        <taxon>Pseudomonadati</taxon>
        <taxon>Pseudomonadota</taxon>
        <taxon>Gammaproteobacteria</taxon>
        <taxon>Enterobacterales</taxon>
        <taxon>Enterobacteriaceae</taxon>
        <taxon>Escherichia</taxon>
    </lineage>
</organism>
<name>A0A485JF54_ECOLX</name>
<dbReference type="AlphaFoldDB" id="A0A485JF54"/>
<dbReference type="Proteomes" id="UP000358010">
    <property type="component" value="Unassembled WGS sequence"/>
</dbReference>
<proteinExistence type="predicted"/>
<reference evidence="1 2" key="1">
    <citation type="submission" date="2019-03" db="EMBL/GenBank/DDBJ databases">
        <authorList>
            <consortium name="Pathogen Informatics"/>
        </authorList>
    </citation>
    <scope>NUCLEOTIDE SEQUENCE [LARGE SCALE GENOMIC DNA]</scope>
    <source>
        <strain evidence="1 2">NCTC10974</strain>
    </source>
</reference>
<accession>A0A485JF54</accession>